<evidence type="ECO:0000313" key="2">
    <source>
        <dbReference type="EMBL" id="KAG7091979.1"/>
    </source>
</evidence>
<feature type="region of interest" description="Disordered" evidence="1">
    <location>
        <begin position="89"/>
        <end position="115"/>
    </location>
</feature>
<proteinExistence type="predicted"/>
<evidence type="ECO:0000313" key="3">
    <source>
        <dbReference type="Proteomes" id="UP001049176"/>
    </source>
</evidence>
<name>A0A9P7RYE1_9AGAR</name>
<reference evidence="2" key="1">
    <citation type="journal article" date="2021" name="Genome Biol. Evol.">
        <title>The assembled and annotated genome of the fairy-ring fungus Marasmius oreades.</title>
        <authorList>
            <person name="Hiltunen M."/>
            <person name="Ament-Velasquez S.L."/>
            <person name="Johannesson H."/>
        </authorList>
    </citation>
    <scope>NUCLEOTIDE SEQUENCE</scope>
    <source>
        <strain evidence="2">03SP1</strain>
    </source>
</reference>
<dbReference type="OrthoDB" id="3060991at2759"/>
<evidence type="ECO:0000256" key="1">
    <source>
        <dbReference type="SAM" id="MobiDB-lite"/>
    </source>
</evidence>
<dbReference type="GeneID" id="66077443"/>
<feature type="region of interest" description="Disordered" evidence="1">
    <location>
        <begin position="40"/>
        <end position="64"/>
    </location>
</feature>
<dbReference type="AlphaFoldDB" id="A0A9P7RYE1"/>
<keyword evidence="3" id="KW-1185">Reference proteome</keyword>
<gene>
    <name evidence="2" type="ORF">E1B28_008367</name>
</gene>
<dbReference type="Proteomes" id="UP001049176">
    <property type="component" value="Chromosome 5"/>
</dbReference>
<sequence>MPKSNMKFPMRVVNHGDYSTMEIVISDEVKGMFNHVASRKVSKAPHYPPPVNKRSHSESLALQQESREDTMVLSLLARMGMEKQQQSLQDHISSPPSPLISHISPHYSPYTPPPSIPTNLHFRRTKLLKRIKEFSPLLEAVKIRLDPFMQKLMVEDEREYDGLTIRVPKEVRDYLFTFHERFEDLYQNLEEKGHKLTNKQWRELKGALKKIGGISLVNLEDRLLEICKEFVALEPTLP</sequence>
<dbReference type="EMBL" id="CM032185">
    <property type="protein sequence ID" value="KAG7091979.1"/>
    <property type="molecule type" value="Genomic_DNA"/>
</dbReference>
<dbReference type="KEGG" id="more:E1B28_008367"/>
<comment type="caution">
    <text evidence="2">The sequence shown here is derived from an EMBL/GenBank/DDBJ whole genome shotgun (WGS) entry which is preliminary data.</text>
</comment>
<accession>A0A9P7RYE1</accession>
<dbReference type="RefSeq" id="XP_043008449.1">
    <property type="nucleotide sequence ID" value="XM_043153165.1"/>
</dbReference>
<organism evidence="2 3">
    <name type="scientific">Marasmius oreades</name>
    <name type="common">fairy-ring Marasmius</name>
    <dbReference type="NCBI Taxonomy" id="181124"/>
    <lineage>
        <taxon>Eukaryota</taxon>
        <taxon>Fungi</taxon>
        <taxon>Dikarya</taxon>
        <taxon>Basidiomycota</taxon>
        <taxon>Agaricomycotina</taxon>
        <taxon>Agaricomycetes</taxon>
        <taxon>Agaricomycetidae</taxon>
        <taxon>Agaricales</taxon>
        <taxon>Marasmiineae</taxon>
        <taxon>Marasmiaceae</taxon>
        <taxon>Marasmius</taxon>
    </lineage>
</organism>
<protein>
    <submittedName>
        <fullName evidence="2">Uncharacterized protein</fullName>
    </submittedName>
</protein>
<feature type="compositionally biased region" description="Low complexity" evidence="1">
    <location>
        <begin position="91"/>
        <end position="109"/>
    </location>
</feature>